<keyword evidence="7" id="KW-0325">Glycoprotein</keyword>
<evidence type="ECO:0000256" key="4">
    <source>
        <dbReference type="ARBA" id="ARBA00022692"/>
    </source>
</evidence>
<dbReference type="InterPro" id="IPR003392">
    <property type="entry name" value="PTHD_SSD"/>
</dbReference>
<feature type="transmembrane region" description="Helical" evidence="9">
    <location>
        <begin position="828"/>
        <end position="852"/>
    </location>
</feature>
<dbReference type="SUPFAM" id="SSF82866">
    <property type="entry name" value="Multidrug efflux transporter AcrB transmembrane domain"/>
    <property type="match status" value="2"/>
</dbReference>
<dbReference type="GO" id="GO:0006897">
    <property type="term" value="P:endocytosis"/>
    <property type="evidence" value="ECO:0007669"/>
    <property type="project" value="TreeGrafter"/>
</dbReference>
<evidence type="ECO:0000313" key="12">
    <source>
        <dbReference type="Proteomes" id="UP000494206"/>
    </source>
</evidence>
<proteinExistence type="inferred from homology"/>
<evidence type="ECO:0000256" key="7">
    <source>
        <dbReference type="ARBA" id="ARBA00023180"/>
    </source>
</evidence>
<feature type="region of interest" description="Disordered" evidence="8">
    <location>
        <begin position="497"/>
        <end position="519"/>
    </location>
</feature>
<feature type="transmembrane region" description="Helical" evidence="9">
    <location>
        <begin position="310"/>
        <end position="335"/>
    </location>
</feature>
<organism evidence="11 12">
    <name type="scientific">Caenorhabditis bovis</name>
    <dbReference type="NCBI Taxonomy" id="2654633"/>
    <lineage>
        <taxon>Eukaryota</taxon>
        <taxon>Metazoa</taxon>
        <taxon>Ecdysozoa</taxon>
        <taxon>Nematoda</taxon>
        <taxon>Chromadorea</taxon>
        <taxon>Rhabditida</taxon>
        <taxon>Rhabditina</taxon>
        <taxon>Rhabditomorpha</taxon>
        <taxon>Rhabditoidea</taxon>
        <taxon>Rhabditidae</taxon>
        <taxon>Peloderinae</taxon>
        <taxon>Caenorhabditis</taxon>
    </lineage>
</organism>
<evidence type="ECO:0000256" key="8">
    <source>
        <dbReference type="SAM" id="MobiDB-lite"/>
    </source>
</evidence>
<comment type="subcellular location">
    <subcellularLocation>
        <location evidence="1">Cell membrane</location>
        <topology evidence="1">Multi-pass membrane protein</topology>
    </subcellularLocation>
</comment>
<evidence type="ECO:0000256" key="9">
    <source>
        <dbReference type="SAM" id="Phobius"/>
    </source>
</evidence>
<dbReference type="PROSITE" id="PS50156">
    <property type="entry name" value="SSD"/>
    <property type="match status" value="1"/>
</dbReference>
<dbReference type="GO" id="GO:0018996">
    <property type="term" value="P:molting cycle, collagen and cuticulin-based cuticle"/>
    <property type="evidence" value="ECO:0007669"/>
    <property type="project" value="TreeGrafter"/>
</dbReference>
<dbReference type="InterPro" id="IPR000731">
    <property type="entry name" value="SSD"/>
</dbReference>
<name>A0A8S1EYE1_9PELO</name>
<feature type="transmembrane region" description="Helical" evidence="9">
    <location>
        <begin position="774"/>
        <end position="793"/>
    </location>
</feature>
<dbReference type="PANTHER" id="PTHR10796:SF122">
    <property type="entry name" value="SSD DOMAIN-CONTAINING PROTEIN"/>
    <property type="match status" value="1"/>
</dbReference>
<accession>A0A8S1EYE1</accession>
<feature type="domain" description="SSD" evidence="10">
    <location>
        <begin position="312"/>
        <end position="483"/>
    </location>
</feature>
<dbReference type="AlphaFoldDB" id="A0A8S1EYE1"/>
<keyword evidence="5 9" id="KW-1133">Transmembrane helix</keyword>
<feature type="transmembrane region" description="Helical" evidence="9">
    <location>
        <begin position="372"/>
        <end position="398"/>
    </location>
</feature>
<keyword evidence="3" id="KW-1003">Cell membrane</keyword>
<dbReference type="OrthoDB" id="6510177at2759"/>
<keyword evidence="4 9" id="KW-0812">Transmembrane</keyword>
<feature type="transmembrane region" description="Helical" evidence="9">
    <location>
        <begin position="800"/>
        <end position="822"/>
    </location>
</feature>
<evidence type="ECO:0000313" key="11">
    <source>
        <dbReference type="EMBL" id="CAB3404753.1"/>
    </source>
</evidence>
<evidence type="ECO:0000256" key="1">
    <source>
        <dbReference type="ARBA" id="ARBA00004651"/>
    </source>
</evidence>
<evidence type="ECO:0000256" key="3">
    <source>
        <dbReference type="ARBA" id="ARBA00022475"/>
    </source>
</evidence>
<evidence type="ECO:0000256" key="6">
    <source>
        <dbReference type="ARBA" id="ARBA00023136"/>
    </source>
</evidence>
<feature type="compositionally biased region" description="Low complexity" evidence="8">
    <location>
        <begin position="497"/>
        <end position="509"/>
    </location>
</feature>
<dbReference type="GO" id="GO:0030659">
    <property type="term" value="C:cytoplasmic vesicle membrane"/>
    <property type="evidence" value="ECO:0007669"/>
    <property type="project" value="TreeGrafter"/>
</dbReference>
<comment type="similarity">
    <text evidence="2">Belongs to the patched family.</text>
</comment>
<feature type="transmembrane region" description="Helical" evidence="9">
    <location>
        <begin position="872"/>
        <end position="893"/>
    </location>
</feature>
<feature type="transmembrane region" description="Helical" evidence="9">
    <location>
        <begin position="905"/>
        <end position="927"/>
    </location>
</feature>
<dbReference type="PANTHER" id="PTHR10796">
    <property type="entry name" value="PATCHED-RELATED"/>
    <property type="match status" value="1"/>
</dbReference>
<protein>
    <recommendedName>
        <fullName evidence="10">SSD domain-containing protein</fullName>
    </recommendedName>
</protein>
<keyword evidence="12" id="KW-1185">Reference proteome</keyword>
<dbReference type="GO" id="GO:0005886">
    <property type="term" value="C:plasma membrane"/>
    <property type="evidence" value="ECO:0007669"/>
    <property type="project" value="UniProtKB-SubCell"/>
</dbReference>
<feature type="transmembrane region" description="Helical" evidence="9">
    <location>
        <begin position="52"/>
        <end position="74"/>
    </location>
</feature>
<evidence type="ECO:0000256" key="5">
    <source>
        <dbReference type="ARBA" id="ARBA00022989"/>
    </source>
</evidence>
<dbReference type="Proteomes" id="UP000494206">
    <property type="component" value="Unassembled WGS sequence"/>
</dbReference>
<sequence>MNGFLMLFDELADDLHSVDQFNDDIAQYDMQINSKNDNTWFVRIIHWFFAKCSLIVCFCPWTCMIITTIVTLVLSAKIPLTRMQNDISDFTPYGARSRSELLRYREFFSNHGEPKAIYAFITSKHGSNLLGIAELNETVQVLDAISRDFYLNTISGPKNFETYCSGFCLLNEPVRHFYSGMLISGEHGTDSSHLDLGYPVTTVLGTKLYMDPNFFGVKIAVDEQNVVSVADNSAFGESIKQVPNNIREVSLIVLQFRAEIGDDVEPLEMRQYERNIVDHFHQEYQSDNINVYILADSFITEEIVRAGLTLLPFLVIGFTIMAVFSSATFVISAIFQKQMSYNKIVLAVMACVCPFMACGATLGGMFLAGFRFGSILCVTPFLVLAIGVDDAYLMVNAWQRITSHRRMLAKREGVEKELITRITEMFIETGPSITITTITNVLAFGIGATTPAAEIQLFSIGNALAVLTDFVFTITLYGALMAVVGKYEIQNEFSTSESDASSQSSAELENSQQYPEPPKEKPCEKMIIQFCSILTNKWMCSLILGLLAVYWYVCIVGAMNIKSELSPIKLFLQNSEIVEIFQQRKSHIIPYYSACWILVDNPGDISDPAQREKLDEMMKAFESLPSANGKYSTKFWLRDYEDFLKQSDDIDLPDEEEEENEFAIEFSRNGSQSVTPSQIVIGQGNELKQFLEWPEFSFWSGFIQYEENPISQQYVMKKFLAITAFHGSDLVEWSQRAKLLNEWRVVADQYKSLNVSVYEEDAKFLDLIETMAPVAMQSALWTFASMFVVAALFISHPTTLFVATFSILSTSIGVFGIMSWWGADLDPIMMSATVMSIGFSVDIPSHISYHYFQTAKESSNIRRRIYLTIESVGFPILEASLSTSLCVISLFFVDLNMAHIFGKCMLLVVVIGLIHGMLVMPVIFSLLDTVPRKFSPKSRAVSTVTASTVICNDI</sequence>
<feature type="transmembrane region" description="Helical" evidence="9">
    <location>
        <begin position="538"/>
        <end position="559"/>
    </location>
</feature>
<comment type="caution">
    <text evidence="11">The sequence shown here is derived from an EMBL/GenBank/DDBJ whole genome shotgun (WGS) entry which is preliminary data.</text>
</comment>
<reference evidence="11 12" key="1">
    <citation type="submission" date="2020-04" db="EMBL/GenBank/DDBJ databases">
        <authorList>
            <person name="Laetsch R D."/>
            <person name="Stevens L."/>
            <person name="Kumar S."/>
            <person name="Blaxter L. M."/>
        </authorList>
    </citation>
    <scope>NUCLEOTIDE SEQUENCE [LARGE SCALE GENOMIC DNA]</scope>
</reference>
<keyword evidence="6 9" id="KW-0472">Membrane</keyword>
<dbReference type="Gene3D" id="1.20.1640.10">
    <property type="entry name" value="Multidrug efflux transporter AcrB transmembrane domain"/>
    <property type="match status" value="2"/>
</dbReference>
<feature type="transmembrane region" description="Helical" evidence="9">
    <location>
        <begin position="344"/>
        <end position="366"/>
    </location>
</feature>
<dbReference type="FunFam" id="1.20.1640.10:FF:000013">
    <property type="entry name" value="PaTched Related family"/>
    <property type="match status" value="1"/>
</dbReference>
<gene>
    <name evidence="11" type="ORF">CBOVIS_LOCUS7036</name>
</gene>
<dbReference type="EMBL" id="CADEPM010000004">
    <property type="protein sequence ID" value="CAB3404753.1"/>
    <property type="molecule type" value="Genomic_DNA"/>
</dbReference>
<evidence type="ECO:0000259" key="10">
    <source>
        <dbReference type="PROSITE" id="PS50156"/>
    </source>
</evidence>
<evidence type="ECO:0000256" key="2">
    <source>
        <dbReference type="ARBA" id="ARBA00005585"/>
    </source>
</evidence>
<dbReference type="Pfam" id="PF02460">
    <property type="entry name" value="Patched"/>
    <property type="match status" value="1"/>
</dbReference>
<dbReference type="InterPro" id="IPR051697">
    <property type="entry name" value="Patched_domain-protein"/>
</dbReference>